<dbReference type="SMART" id="SM00086">
    <property type="entry name" value="PAC"/>
    <property type="match status" value="2"/>
</dbReference>
<reference evidence="9 10" key="1">
    <citation type="submission" date="2019-07" db="EMBL/GenBank/DDBJ databases">
        <title>Novel species of Flavobacterium.</title>
        <authorList>
            <person name="Liu Q."/>
            <person name="Xin Y.-H."/>
        </authorList>
    </citation>
    <scope>NUCLEOTIDE SEQUENCE [LARGE SCALE GENOMIC DNA]</scope>
    <source>
        <strain evidence="9 10">LB1R34</strain>
    </source>
</reference>
<name>A0A553DUD3_9FLAO</name>
<dbReference type="AlphaFoldDB" id="A0A553DUD3"/>
<dbReference type="Gene3D" id="3.30.450.20">
    <property type="entry name" value="PAS domain"/>
    <property type="match status" value="2"/>
</dbReference>
<dbReference type="InterPro" id="IPR000014">
    <property type="entry name" value="PAS"/>
</dbReference>
<feature type="transmembrane region" description="Helical" evidence="6">
    <location>
        <begin position="68"/>
        <end position="84"/>
    </location>
</feature>
<dbReference type="SMART" id="SM00091">
    <property type="entry name" value="PAS"/>
    <property type="match status" value="2"/>
</dbReference>
<feature type="domain" description="PAC" evidence="8">
    <location>
        <begin position="319"/>
        <end position="371"/>
    </location>
</feature>
<keyword evidence="6" id="KW-0472">Membrane</keyword>
<dbReference type="InterPro" id="IPR025991">
    <property type="entry name" value="Chemoreceptor_zinc-bind_dom"/>
</dbReference>
<evidence type="ECO:0000256" key="4">
    <source>
        <dbReference type="ARBA" id="ARBA00022679"/>
    </source>
</evidence>
<dbReference type="Gene3D" id="1.20.120.30">
    <property type="entry name" value="Aspartate receptor, ligand-binding domain"/>
    <property type="match status" value="1"/>
</dbReference>
<evidence type="ECO:0000313" key="10">
    <source>
        <dbReference type="Proteomes" id="UP000316371"/>
    </source>
</evidence>
<dbReference type="PANTHER" id="PTHR43304:SF1">
    <property type="entry name" value="PAC DOMAIN-CONTAINING PROTEIN"/>
    <property type="match status" value="1"/>
</dbReference>
<dbReference type="EC" id="2.7.13.3" evidence="2"/>
<dbReference type="SUPFAM" id="SSF55785">
    <property type="entry name" value="PYP-like sensor domain (PAS domain)"/>
    <property type="match status" value="2"/>
</dbReference>
<comment type="catalytic activity">
    <reaction evidence="1">
        <text>ATP + protein L-histidine = ADP + protein N-phospho-L-histidine.</text>
        <dbReference type="EC" id="2.7.13.3"/>
    </reaction>
</comment>
<feature type="transmembrane region" description="Helical" evidence="6">
    <location>
        <begin position="40"/>
        <end position="62"/>
    </location>
</feature>
<dbReference type="PROSITE" id="PS50113">
    <property type="entry name" value="PAC"/>
    <property type="match status" value="1"/>
</dbReference>
<dbReference type="EMBL" id="VJZT01000016">
    <property type="protein sequence ID" value="TRX36368.1"/>
    <property type="molecule type" value="Genomic_DNA"/>
</dbReference>
<evidence type="ECO:0000256" key="1">
    <source>
        <dbReference type="ARBA" id="ARBA00000085"/>
    </source>
</evidence>
<dbReference type="Pfam" id="PF13682">
    <property type="entry name" value="CZB"/>
    <property type="match status" value="1"/>
</dbReference>
<evidence type="ECO:0000313" key="9">
    <source>
        <dbReference type="EMBL" id="TRX36368.1"/>
    </source>
</evidence>
<dbReference type="CDD" id="cd00130">
    <property type="entry name" value="PAS"/>
    <property type="match status" value="2"/>
</dbReference>
<comment type="caution">
    <text evidence="9">The sequence shown here is derived from an EMBL/GenBank/DDBJ whole genome shotgun (WGS) entry which is preliminary data.</text>
</comment>
<dbReference type="InterPro" id="IPR052162">
    <property type="entry name" value="Sensor_kinase/Photoreceptor"/>
</dbReference>
<feature type="domain" description="PAS" evidence="7">
    <location>
        <begin position="262"/>
        <end position="294"/>
    </location>
</feature>
<sequence>MWYYSLQKLLMTNYINRKWKAGLNIGRQNSSPYLDSKRTALLNSIAINTTLLSFVLTATYYGLGFSRFFTPLLVLPISLSILWCNSHYKYKDAKNIAFYGFFIAVTFWSFYVRRSGSELIYIVLASSSVSICKKRSGGFFAMIACAIFYFIYVLYDNQVPFIPDPTINYFIINTISAYITAGVVFFQVILQVDISNHFSKSLDRKYEELNAAFEEQNRIKHQLKINNTELSVFNARLDFLVKESNEELYSYQTAINDNLYSIVTDLNGIILKINDTLLNAIGYTREELVGQELIKLKSDKLPSRAYYAMSKTIFSGKLWRGETKIRTKEGICFWVNSSILPIVNSENKVVKFLSIFSNINDQKEAEKKEKLAQINLAENEKRLRLLLENQLDMVVISDNLKTRKYVNKAFCTFFGKQKEELIGVDYKTLYSEQVIDSYLKILDSLSFENPKITSTDIIENINGEKRWIQWSEVALFDLDKNITEILSIGHDITPFKEMEFQNANYIAQFEELAFKNSHKFRGPLSNIIGVINLYDRENYTYEEIVEMATWIKISVKELDIASHELSSFIHLYHSENKKKQGNSFINTDFIRAKAMHLNWKYKLKNFLEGSSSLTHSQVVSAHLSDLGKWLYTEGKSKYGHLATMQQLEKENRKIHDIARELLELNALGEQVKKESVWQKLLKASDFIIILLDESEGAVVSSILLRA</sequence>
<keyword evidence="10" id="KW-1185">Reference proteome</keyword>
<protein>
    <recommendedName>
        <fullName evidence="2">histidine kinase</fullName>
        <ecNumber evidence="2">2.7.13.3</ecNumber>
    </recommendedName>
</protein>
<organism evidence="9 10">
    <name type="scientific">Flavobacterium restrictum</name>
    <dbReference type="NCBI Taxonomy" id="2594428"/>
    <lineage>
        <taxon>Bacteria</taxon>
        <taxon>Pseudomonadati</taxon>
        <taxon>Bacteroidota</taxon>
        <taxon>Flavobacteriia</taxon>
        <taxon>Flavobacteriales</taxon>
        <taxon>Flavobacteriaceae</taxon>
        <taxon>Flavobacterium</taxon>
    </lineage>
</organism>
<gene>
    <name evidence="9" type="ORF">FNW21_13765</name>
</gene>
<keyword evidence="6" id="KW-0812">Transmembrane</keyword>
<evidence type="ECO:0000256" key="5">
    <source>
        <dbReference type="ARBA" id="ARBA00022777"/>
    </source>
</evidence>
<proteinExistence type="predicted"/>
<dbReference type="NCBIfam" id="TIGR00229">
    <property type="entry name" value="sensory_box"/>
    <property type="match status" value="2"/>
</dbReference>
<dbReference type="GO" id="GO:0004673">
    <property type="term" value="F:protein histidine kinase activity"/>
    <property type="evidence" value="ECO:0007669"/>
    <property type="project" value="UniProtKB-EC"/>
</dbReference>
<evidence type="ECO:0000259" key="7">
    <source>
        <dbReference type="PROSITE" id="PS50112"/>
    </source>
</evidence>
<dbReference type="Proteomes" id="UP000316371">
    <property type="component" value="Unassembled WGS sequence"/>
</dbReference>
<feature type="domain" description="PAS" evidence="7">
    <location>
        <begin position="379"/>
        <end position="423"/>
    </location>
</feature>
<evidence type="ECO:0000259" key="8">
    <source>
        <dbReference type="PROSITE" id="PS50113"/>
    </source>
</evidence>
<feature type="transmembrane region" description="Helical" evidence="6">
    <location>
        <begin position="167"/>
        <end position="190"/>
    </location>
</feature>
<keyword evidence="6" id="KW-1133">Transmembrane helix</keyword>
<dbReference type="OrthoDB" id="9124519at2"/>
<dbReference type="PANTHER" id="PTHR43304">
    <property type="entry name" value="PHYTOCHROME-LIKE PROTEIN CPH1"/>
    <property type="match status" value="1"/>
</dbReference>
<accession>A0A553DUD3</accession>
<evidence type="ECO:0000256" key="3">
    <source>
        <dbReference type="ARBA" id="ARBA00022553"/>
    </source>
</evidence>
<evidence type="ECO:0000256" key="2">
    <source>
        <dbReference type="ARBA" id="ARBA00012438"/>
    </source>
</evidence>
<feature type="transmembrane region" description="Helical" evidence="6">
    <location>
        <begin position="96"/>
        <end position="112"/>
    </location>
</feature>
<dbReference type="PROSITE" id="PS50112">
    <property type="entry name" value="PAS"/>
    <property type="match status" value="2"/>
</dbReference>
<dbReference type="InterPro" id="IPR001610">
    <property type="entry name" value="PAC"/>
</dbReference>
<keyword evidence="5" id="KW-0418">Kinase</keyword>
<dbReference type="InterPro" id="IPR000700">
    <property type="entry name" value="PAS-assoc_C"/>
</dbReference>
<dbReference type="InterPro" id="IPR035965">
    <property type="entry name" value="PAS-like_dom_sf"/>
</dbReference>
<keyword evidence="4" id="KW-0808">Transferase</keyword>
<dbReference type="Pfam" id="PF13426">
    <property type="entry name" value="PAS_9"/>
    <property type="match status" value="2"/>
</dbReference>
<keyword evidence="3" id="KW-0597">Phosphoprotein</keyword>
<evidence type="ECO:0000256" key="6">
    <source>
        <dbReference type="SAM" id="Phobius"/>
    </source>
</evidence>
<feature type="transmembrane region" description="Helical" evidence="6">
    <location>
        <begin position="137"/>
        <end position="155"/>
    </location>
</feature>